<dbReference type="AlphaFoldDB" id="A0A6A8A386"/>
<proteinExistence type="predicted"/>
<feature type="compositionally biased region" description="Polar residues" evidence="1">
    <location>
        <begin position="15"/>
        <end position="24"/>
    </location>
</feature>
<comment type="caution">
    <text evidence="2">The sequence shown here is derived from an EMBL/GenBank/DDBJ whole genome shotgun (WGS) entry which is preliminary data.</text>
</comment>
<dbReference type="EMBL" id="WIXI01000022">
    <property type="protein sequence ID" value="MQY44974.1"/>
    <property type="molecule type" value="Genomic_DNA"/>
</dbReference>
<name>A0A6A8A386_9HYPH</name>
<dbReference type="Proteomes" id="UP000435138">
    <property type="component" value="Unassembled WGS sequence"/>
</dbReference>
<feature type="compositionally biased region" description="Basic and acidic residues" evidence="1">
    <location>
        <begin position="263"/>
        <end position="280"/>
    </location>
</feature>
<accession>A0A6A8A386</accession>
<organism evidence="2 3">
    <name type="scientific">Endobacterium cereale</name>
    <dbReference type="NCBI Taxonomy" id="2663029"/>
    <lineage>
        <taxon>Bacteria</taxon>
        <taxon>Pseudomonadati</taxon>
        <taxon>Pseudomonadota</taxon>
        <taxon>Alphaproteobacteria</taxon>
        <taxon>Hyphomicrobiales</taxon>
        <taxon>Rhizobiaceae</taxon>
        <taxon>Endobacterium</taxon>
    </lineage>
</organism>
<evidence type="ECO:0000313" key="2">
    <source>
        <dbReference type="EMBL" id="MQY44974.1"/>
    </source>
</evidence>
<gene>
    <name evidence="2" type="ORF">GAO09_02655</name>
</gene>
<dbReference type="RefSeq" id="WP_153352484.1">
    <property type="nucleotide sequence ID" value="NZ_WIXI01000022.1"/>
</dbReference>
<feature type="region of interest" description="Disordered" evidence="1">
    <location>
        <begin position="478"/>
        <end position="588"/>
    </location>
</feature>
<evidence type="ECO:0000313" key="3">
    <source>
        <dbReference type="Proteomes" id="UP000435138"/>
    </source>
</evidence>
<feature type="region of interest" description="Disordered" evidence="1">
    <location>
        <begin position="170"/>
        <end position="200"/>
    </location>
</feature>
<sequence length="588" mass="61592">MLPPVPATPVAHAMQANQRQASTQQVEQGVAVPGNATQVTASPVVGGTQSSMELLDLSGQVRLAQSLSVFAETLGGLLKLPRREGEALADYSKRLAAAINALSATERARLQTQLNQIMQGATLRLLADLLKDPSGPAAARLAVQIEIAQYQEQYQGRDLAARHAVNSYRQNNGNDLPANGNGNGNGNRNTAVVPNGVGTKTLHSKADATTATPNIAGGALPNGATETDALLAKAATFSETKATPAVAKPVAESATSASGQAGRSRENAISHLAPETKIDTDGDAAQANRPVADSHPSVEGKTAPAIASEARQQTARGESALFATARGTETPTTNKPEPKAPTIYDAAALVRLAHGESNKPVATIARAIFDGFQADWIADLLTGETDAKNARQVLPAQGGQMPLAANSEEIDTPKDAALPANRQVPTSVQADENAPEPVIGPLPQTANPLSATAMIAAQPDTAFEKALLGMTFLPREVPGHPLVPQDGTPEFDDEQNHEVRRKSAVGDDEQPSRREHQGFHQPSGGDEQPTDGDEQPAELILPGDEMEHPDTPDSMPTTSGLKQAPRQHLSDHPSASAEDLYRRLASLE</sequence>
<protein>
    <submittedName>
        <fullName evidence="2">Uncharacterized protein</fullName>
    </submittedName>
</protein>
<feature type="region of interest" description="Disordered" evidence="1">
    <location>
        <begin position="242"/>
        <end position="316"/>
    </location>
</feature>
<keyword evidence="3" id="KW-1185">Reference proteome</keyword>
<reference evidence="2 3" key="1">
    <citation type="submission" date="2019-11" db="EMBL/GenBank/DDBJ databases">
        <title>Genome analysis of Rhizobacterium cereale a novel genus and species isolated from maize roots in North Spain.</title>
        <authorList>
            <person name="Menendez E."/>
            <person name="Flores-Felix J.D."/>
            <person name="Ramirez-Bahena M.-H."/>
            <person name="Igual J.M."/>
            <person name="Garcia-Fraile P."/>
            <person name="Peix A."/>
            <person name="Velazquez E."/>
        </authorList>
    </citation>
    <scope>NUCLEOTIDE SEQUENCE [LARGE SCALE GENOMIC DNA]</scope>
    <source>
        <strain evidence="2 3">RZME27</strain>
    </source>
</reference>
<evidence type="ECO:0000256" key="1">
    <source>
        <dbReference type="SAM" id="MobiDB-lite"/>
    </source>
</evidence>
<feature type="region of interest" description="Disordered" evidence="1">
    <location>
        <begin position="1"/>
        <end position="24"/>
    </location>
</feature>
<feature type="compositionally biased region" description="Low complexity" evidence="1">
    <location>
        <begin position="171"/>
        <end position="180"/>
    </location>
</feature>